<feature type="compositionally biased region" description="Basic and acidic residues" evidence="1">
    <location>
        <begin position="1"/>
        <end position="11"/>
    </location>
</feature>
<sequence>MEREEVDRNIKEPSQQLSSSPRPSSRMASEQPKFTLTEIVAGDQSQCLSDTEKSVKKPGHKRRQNKSSKNRNKRKAKKEEEEYRKFMEELAVSVDARDTEFGVKALLDRSGKSCQGNHYEPFIVDSTNPRSTIQWQTGPGSFNSQYTGDTEPISQAGSFDSYNQGHLYHSQSTTSHSSQNISMPASKISMGALARSMPQSRGPDHYVIQSHGIYFGGHSDSTSSLPSETYSGYHGPLQSPSYPLPYQASQYCHPSVWQDPNQPMHPPGTGFEHSNRISQPCTRHFPFSNYVHNPPILQYRPTIEHSPFAPNTLFNEENSVWARGNGMAPNLLREGASKEERRCSEEDVRSLGNSLDSAQEHQQVDQLCTRPKISHGNRSPPHDSDEELEPVAMYILEAFRSGEYTDFRLILKCSAENWPPVSFPLHSLISSRSPHLKQLVKAMDAAAYLKEIHVIAAGSFSQPFAFGMTLQHLYGVPFLGEEQLYNSHTPTVENSNGEDRGQHCEESFRELEKMNFALCYIASAAFLAESKILRRGIRLATKAICWDNLEVVLHFGISVSDFMITPVGNVGMDEESASSTTLRPKATPLSNSSVQVVESRFVKREDPHRCSYTLNQELKDVWAPQLLNQAIEFIVKGFPQNFQLDPDAHSREFSDRLSGQLPSRVYIRDVSSVTFGSFAAAKRCTFRREESVMSAIFLAVPFKILKKLFNIMTVRGILTMSIAEDIVFERERRRVRAVRTVKKRNFNTATSTVSEADPIGWREEIMTVTGRSDSSPSIIKTWVGLNVPEVIEIKPKKETSRGAPCSGFFRV</sequence>
<dbReference type="OrthoDB" id="5329403at2759"/>
<evidence type="ECO:0000313" key="3">
    <source>
        <dbReference type="Proteomes" id="UP000034164"/>
    </source>
</evidence>
<feature type="region of interest" description="Disordered" evidence="1">
    <location>
        <begin position="1"/>
        <end position="82"/>
    </location>
</feature>
<dbReference type="EMBL" id="LCZI01001733">
    <property type="protein sequence ID" value="KKZ57823.1"/>
    <property type="molecule type" value="Genomic_DNA"/>
</dbReference>
<reference evidence="3" key="1">
    <citation type="journal article" date="2015" name="PLoS Genet.">
        <title>The dynamic genome and transcriptome of the human fungal pathogen Blastomyces and close relative Emmonsia.</title>
        <authorList>
            <person name="Munoz J.F."/>
            <person name="Gauthier G.M."/>
            <person name="Desjardins C.A."/>
            <person name="Gallo J.E."/>
            <person name="Holder J."/>
            <person name="Sullivan T.D."/>
            <person name="Marty A.J."/>
            <person name="Carmen J.C."/>
            <person name="Chen Z."/>
            <person name="Ding L."/>
            <person name="Gujja S."/>
            <person name="Magrini V."/>
            <person name="Misas E."/>
            <person name="Mitreva M."/>
            <person name="Priest M."/>
            <person name="Saif S."/>
            <person name="Whiston E.A."/>
            <person name="Young S."/>
            <person name="Zeng Q."/>
            <person name="Goldman W.E."/>
            <person name="Mardis E.R."/>
            <person name="Taylor J.W."/>
            <person name="McEwen J.G."/>
            <person name="Clay O.K."/>
            <person name="Klein B.S."/>
            <person name="Cuomo C.A."/>
        </authorList>
    </citation>
    <scope>NUCLEOTIDE SEQUENCE [LARGE SCALE GENOMIC DNA]</scope>
    <source>
        <strain evidence="3">UAMH 3008</strain>
    </source>
</reference>
<dbReference type="Proteomes" id="UP000034164">
    <property type="component" value="Unassembled WGS sequence"/>
</dbReference>
<organism evidence="2 3">
    <name type="scientific">[Emmonsia] crescens</name>
    <dbReference type="NCBI Taxonomy" id="73230"/>
    <lineage>
        <taxon>Eukaryota</taxon>
        <taxon>Fungi</taxon>
        <taxon>Dikarya</taxon>
        <taxon>Ascomycota</taxon>
        <taxon>Pezizomycotina</taxon>
        <taxon>Eurotiomycetes</taxon>
        <taxon>Eurotiomycetidae</taxon>
        <taxon>Onygenales</taxon>
        <taxon>Ajellomycetaceae</taxon>
        <taxon>Emergomyces</taxon>
    </lineage>
</organism>
<name>A0A0G2HNH4_9EURO</name>
<evidence type="ECO:0008006" key="4">
    <source>
        <dbReference type="Google" id="ProtNLM"/>
    </source>
</evidence>
<feature type="compositionally biased region" description="Low complexity" evidence="1">
    <location>
        <begin position="13"/>
        <end position="26"/>
    </location>
</feature>
<comment type="caution">
    <text evidence="2">The sequence shown here is derived from an EMBL/GenBank/DDBJ whole genome shotgun (WGS) entry which is preliminary data.</text>
</comment>
<gene>
    <name evidence="2" type="ORF">EMCG_05574</name>
</gene>
<evidence type="ECO:0000256" key="1">
    <source>
        <dbReference type="SAM" id="MobiDB-lite"/>
    </source>
</evidence>
<proteinExistence type="predicted"/>
<accession>A0A0G2HNH4</accession>
<feature type="compositionally biased region" description="Basic residues" evidence="1">
    <location>
        <begin position="56"/>
        <end position="76"/>
    </location>
</feature>
<evidence type="ECO:0000313" key="2">
    <source>
        <dbReference type="EMBL" id="KKZ57823.1"/>
    </source>
</evidence>
<protein>
    <recommendedName>
        <fullName evidence="4">BTB domain-containing protein</fullName>
    </recommendedName>
</protein>
<dbReference type="VEuPathDB" id="FungiDB:EMCG_05574"/>
<dbReference type="AlphaFoldDB" id="A0A0G2HNH4"/>